<keyword evidence="4 9" id="KW-0552">Olfaction</keyword>
<keyword evidence="8" id="KW-0675">Receptor</keyword>
<dbReference type="InterPro" id="IPR000725">
    <property type="entry name" value="Olfact_rcpt"/>
</dbReference>
<reference evidence="12" key="1">
    <citation type="submission" date="2025-08" db="UniProtKB">
        <authorList>
            <consortium name="RefSeq"/>
        </authorList>
    </citation>
    <scope>IDENTIFICATION</scope>
</reference>
<sequence length="319" mass="35941">MEAPRGRNASAANADPPVFFLSGIPGLEAFHIWISIPFCSVFTVAILGNTLLLYVIKTDVTLHKPMFSFLSMLASTNLVLSLTTMPKTLCIFWFRDRKISLDACLVQMFFLHTFAIMESAVLLAMAFDRYIAICHPLRYNTILTRPLIAKVGLAALTRAVLLMSPLPFLLRRLPYCGSHVISHCFCEHMAVVRLACSNTRFNNIYGIVVAFSVVVLDLTFISLSYAKILRTVFGLASKDEQLKAFGTCVSHLCAILVFYTPVILSSIIHRFGHHVTPPTHILLTNFYLLFPPMMNPIIYGVKTKQIRDRVLHLFHRKSF</sequence>
<keyword evidence="9" id="KW-1003">Cell membrane</keyword>
<dbReference type="Proteomes" id="UP000694871">
    <property type="component" value="Unplaced"/>
</dbReference>
<keyword evidence="8" id="KW-0297">G-protein coupled receptor</keyword>
<evidence type="ECO:0000256" key="1">
    <source>
        <dbReference type="ARBA" id="ARBA00004141"/>
    </source>
</evidence>
<name>A0ABM1LE32_GEKJA</name>
<evidence type="ECO:0000256" key="8">
    <source>
        <dbReference type="RuleBase" id="RU000688"/>
    </source>
</evidence>
<keyword evidence="11" id="KW-1185">Reference proteome</keyword>
<evidence type="ECO:0000256" key="7">
    <source>
        <dbReference type="ARBA" id="ARBA00023224"/>
    </source>
</evidence>
<proteinExistence type="inferred from homology"/>
<keyword evidence="6 9" id="KW-0472">Membrane</keyword>
<dbReference type="PRINTS" id="PR00237">
    <property type="entry name" value="GPCRRHODOPSN"/>
</dbReference>
<dbReference type="PANTHER" id="PTHR26450:SF11">
    <property type="entry name" value="OLFACTORY RECEPTOR"/>
    <property type="match status" value="1"/>
</dbReference>
<gene>
    <name evidence="12" type="primary">LOC107125289</name>
</gene>
<dbReference type="CDD" id="cd15222">
    <property type="entry name" value="7tmA_OR51-like"/>
    <property type="match status" value="1"/>
</dbReference>
<dbReference type="InterPro" id="IPR017452">
    <property type="entry name" value="GPCR_Rhodpsn_7TM"/>
</dbReference>
<keyword evidence="5 9" id="KW-1133">Transmembrane helix</keyword>
<feature type="transmembrane region" description="Helical" evidence="9">
    <location>
        <begin position="204"/>
        <end position="223"/>
    </location>
</feature>
<dbReference type="PROSITE" id="PS00237">
    <property type="entry name" value="G_PROTEIN_RECEP_F1_1"/>
    <property type="match status" value="1"/>
</dbReference>
<dbReference type="InterPro" id="IPR000276">
    <property type="entry name" value="GPCR_Rhodpsn"/>
</dbReference>
<comment type="subcellular location">
    <subcellularLocation>
        <location evidence="9">Cell membrane</location>
        <topology evidence="9">Multi-pass membrane protein</topology>
    </subcellularLocation>
    <subcellularLocation>
        <location evidence="1">Membrane</location>
        <topology evidence="1">Multi-pass membrane protein</topology>
    </subcellularLocation>
</comment>
<keyword evidence="7 8" id="KW-0807">Transducer</keyword>
<evidence type="ECO:0000256" key="3">
    <source>
        <dbReference type="ARBA" id="ARBA00022692"/>
    </source>
</evidence>
<dbReference type="InterPro" id="IPR050402">
    <property type="entry name" value="OR51/52/56-like"/>
</dbReference>
<evidence type="ECO:0000256" key="2">
    <source>
        <dbReference type="ARBA" id="ARBA00022606"/>
    </source>
</evidence>
<dbReference type="Gene3D" id="1.20.1070.10">
    <property type="entry name" value="Rhodopsin 7-helix transmembrane proteins"/>
    <property type="match status" value="1"/>
</dbReference>
<evidence type="ECO:0000256" key="5">
    <source>
        <dbReference type="ARBA" id="ARBA00022989"/>
    </source>
</evidence>
<protein>
    <recommendedName>
        <fullName evidence="9">Olfactory receptor</fullName>
    </recommendedName>
</protein>
<dbReference type="GeneID" id="107125289"/>
<keyword evidence="2 9" id="KW-0716">Sensory transduction</keyword>
<keyword evidence="3 8" id="KW-0812">Transmembrane</keyword>
<feature type="transmembrane region" description="Helical" evidence="9">
    <location>
        <begin position="280"/>
        <end position="301"/>
    </location>
</feature>
<accession>A0ABM1LE32</accession>
<feature type="transmembrane region" description="Helical" evidence="9">
    <location>
        <begin position="106"/>
        <end position="127"/>
    </location>
</feature>
<dbReference type="PANTHER" id="PTHR26450">
    <property type="entry name" value="OLFACTORY RECEPTOR 56B1-RELATED"/>
    <property type="match status" value="1"/>
</dbReference>
<organism evidence="11 12">
    <name type="scientific">Gekko japonicus</name>
    <name type="common">Schlegel's Japanese gecko</name>
    <dbReference type="NCBI Taxonomy" id="146911"/>
    <lineage>
        <taxon>Eukaryota</taxon>
        <taxon>Metazoa</taxon>
        <taxon>Chordata</taxon>
        <taxon>Craniata</taxon>
        <taxon>Vertebrata</taxon>
        <taxon>Euteleostomi</taxon>
        <taxon>Lepidosauria</taxon>
        <taxon>Squamata</taxon>
        <taxon>Bifurcata</taxon>
        <taxon>Gekkota</taxon>
        <taxon>Gekkonidae</taxon>
        <taxon>Gekkoninae</taxon>
        <taxon>Gekko</taxon>
    </lineage>
</organism>
<dbReference type="PRINTS" id="PR00245">
    <property type="entry name" value="OLFACTORYR"/>
</dbReference>
<evidence type="ECO:0000313" key="12">
    <source>
        <dbReference type="RefSeq" id="XP_015284219.1"/>
    </source>
</evidence>
<evidence type="ECO:0000256" key="6">
    <source>
        <dbReference type="ARBA" id="ARBA00023136"/>
    </source>
</evidence>
<feature type="transmembrane region" description="Helical" evidence="9">
    <location>
        <begin position="67"/>
        <end position="94"/>
    </location>
</feature>
<dbReference type="Pfam" id="PF13853">
    <property type="entry name" value="7tm_4"/>
    <property type="match status" value="1"/>
</dbReference>
<evidence type="ECO:0000259" key="10">
    <source>
        <dbReference type="PROSITE" id="PS50262"/>
    </source>
</evidence>
<feature type="transmembrane region" description="Helical" evidence="9">
    <location>
        <begin position="244"/>
        <end position="268"/>
    </location>
</feature>
<dbReference type="PROSITE" id="PS50262">
    <property type="entry name" value="G_PROTEIN_RECEP_F1_2"/>
    <property type="match status" value="1"/>
</dbReference>
<evidence type="ECO:0000313" key="11">
    <source>
        <dbReference type="Proteomes" id="UP000694871"/>
    </source>
</evidence>
<feature type="transmembrane region" description="Helical" evidence="9">
    <location>
        <begin position="30"/>
        <end position="55"/>
    </location>
</feature>
<comment type="similarity">
    <text evidence="8">Belongs to the G-protein coupled receptor 1 family.</text>
</comment>
<feature type="domain" description="G-protein coupled receptors family 1 profile" evidence="10">
    <location>
        <begin position="48"/>
        <end position="299"/>
    </location>
</feature>
<dbReference type="SUPFAM" id="SSF81321">
    <property type="entry name" value="Family A G protein-coupled receptor-like"/>
    <property type="match status" value="1"/>
</dbReference>
<dbReference type="RefSeq" id="XP_015284219.1">
    <property type="nucleotide sequence ID" value="XM_015428733.1"/>
</dbReference>
<evidence type="ECO:0000256" key="4">
    <source>
        <dbReference type="ARBA" id="ARBA00022725"/>
    </source>
</evidence>
<evidence type="ECO:0000256" key="9">
    <source>
        <dbReference type="RuleBase" id="RU363047"/>
    </source>
</evidence>
<feature type="transmembrane region" description="Helical" evidence="9">
    <location>
        <begin position="147"/>
        <end position="170"/>
    </location>
</feature>